<comment type="caution">
    <text evidence="3">The sequence shown here is derived from an EMBL/GenBank/DDBJ whole genome shotgun (WGS) entry which is preliminary data.</text>
</comment>
<name>A0A833UAS4_ACIBZ</name>
<sequence>MLSTMKKFNYNVILVSIGLFSLNVAHASSLSEVEQLRSEVKHLREMIEQHQKQQNQAVQLIQNQPQANPTTATNSSTSPWLMRSKAGAEISLYGNVRADLLYQSEGGSAERLYNQINTVPLKGNNESSDVLKSTLAATRIGLDFKTADQDVNAKIEVDFLGANDALRIRHAYFNYGSWLVGQTWSNFAVPDYMPETIDALGYVGGAVKRDAQVRYTHKFNAETQLVSAVEDSKDALSSMRLPVFSTRLNHSFADRAGTMSLRAMMSQKRTTTDDELAWGVGVGAKYELSTKTTLKADYYHVKGDSSLVSWTNAGFSVDANKKIMALNEFDSITLGVTQQFNPQWRSTLGYGYMKADENQKYIQYLSDPTKANKHVWQAWANVFYSPKKPLSFGLEYVYGERQAFAAGANGQDTGEDNRFNAVAMYNF</sequence>
<keyword evidence="2" id="KW-0732">Signal</keyword>
<evidence type="ECO:0000256" key="2">
    <source>
        <dbReference type="SAM" id="SignalP"/>
    </source>
</evidence>
<keyword evidence="1" id="KW-0175">Coiled coil</keyword>
<feature type="coiled-coil region" evidence="1">
    <location>
        <begin position="33"/>
        <end position="63"/>
    </location>
</feature>
<dbReference type="AlphaFoldDB" id="A0A833UAS4"/>
<dbReference type="Proteomes" id="UP000490535">
    <property type="component" value="Unassembled WGS sequence"/>
</dbReference>
<evidence type="ECO:0000313" key="3">
    <source>
        <dbReference type="EMBL" id="KAF1020762.1"/>
    </source>
</evidence>
<proteinExistence type="predicted"/>
<protein>
    <recommendedName>
        <fullName evidence="5">DcaP</fullName>
    </recommendedName>
</protein>
<gene>
    <name evidence="3" type="ORF">GAK29_03563</name>
</gene>
<dbReference type="SUPFAM" id="SSF56935">
    <property type="entry name" value="Porins"/>
    <property type="match status" value="1"/>
</dbReference>
<dbReference type="EMBL" id="WNDP01000116">
    <property type="protein sequence ID" value="KAF1020762.1"/>
    <property type="molecule type" value="Genomic_DNA"/>
</dbReference>
<dbReference type="InterPro" id="IPR023614">
    <property type="entry name" value="Porin_dom_sf"/>
</dbReference>
<accession>A0A833UAS4</accession>
<dbReference type="Gene3D" id="2.40.160.10">
    <property type="entry name" value="Porin"/>
    <property type="match status" value="1"/>
</dbReference>
<dbReference type="Pfam" id="PF19577">
    <property type="entry name" value="DcaP"/>
    <property type="match status" value="1"/>
</dbReference>
<evidence type="ECO:0000313" key="4">
    <source>
        <dbReference type="Proteomes" id="UP000490535"/>
    </source>
</evidence>
<reference evidence="4" key="1">
    <citation type="journal article" date="2020" name="MBio">
        <title>Horizontal gene transfer to a defensive symbiont with a reduced genome amongst a multipartite beetle microbiome.</title>
        <authorList>
            <person name="Waterworth S.C."/>
            <person name="Florez L.V."/>
            <person name="Rees E.R."/>
            <person name="Hertweck C."/>
            <person name="Kaltenpoth M."/>
            <person name="Kwan J.C."/>
        </authorList>
    </citation>
    <scope>NUCLEOTIDE SEQUENCE [LARGE SCALE GENOMIC DNA]</scope>
</reference>
<feature type="chain" id="PRO_5032673229" description="DcaP" evidence="2">
    <location>
        <begin position="28"/>
        <end position="427"/>
    </location>
</feature>
<dbReference type="InterPro" id="IPR045748">
    <property type="entry name" value="DcaP"/>
</dbReference>
<feature type="signal peptide" evidence="2">
    <location>
        <begin position="1"/>
        <end position="27"/>
    </location>
</feature>
<evidence type="ECO:0000256" key="1">
    <source>
        <dbReference type="SAM" id="Coils"/>
    </source>
</evidence>
<organism evidence="3 4">
    <name type="scientific">Acinetobacter bereziniae</name>
    <name type="common">Acinetobacter genomosp. 10</name>
    <dbReference type="NCBI Taxonomy" id="106648"/>
    <lineage>
        <taxon>Bacteria</taxon>
        <taxon>Pseudomonadati</taxon>
        <taxon>Pseudomonadota</taxon>
        <taxon>Gammaproteobacteria</taxon>
        <taxon>Moraxellales</taxon>
        <taxon>Moraxellaceae</taxon>
        <taxon>Acinetobacter</taxon>
    </lineage>
</organism>
<evidence type="ECO:0008006" key="5">
    <source>
        <dbReference type="Google" id="ProtNLM"/>
    </source>
</evidence>